<dbReference type="InterPro" id="IPR005467">
    <property type="entry name" value="His_kinase_dom"/>
</dbReference>
<feature type="transmembrane region" description="Helical" evidence="7">
    <location>
        <begin position="14"/>
        <end position="34"/>
    </location>
</feature>
<feature type="transmembrane region" description="Helical" evidence="7">
    <location>
        <begin position="74"/>
        <end position="93"/>
    </location>
</feature>
<keyword evidence="7" id="KW-0472">Membrane</keyword>
<proteinExistence type="predicted"/>
<evidence type="ECO:0000256" key="7">
    <source>
        <dbReference type="SAM" id="Phobius"/>
    </source>
</evidence>
<name>A0A0F9MMF2_9ZZZZ</name>
<keyword evidence="7" id="KW-0812">Transmembrane</keyword>
<accession>A0A0F9MMF2</accession>
<evidence type="ECO:0000256" key="3">
    <source>
        <dbReference type="ARBA" id="ARBA00022553"/>
    </source>
</evidence>
<dbReference type="FunFam" id="3.30.565.10:FF:000006">
    <property type="entry name" value="Sensor histidine kinase WalK"/>
    <property type="match status" value="1"/>
</dbReference>
<dbReference type="InterPro" id="IPR036890">
    <property type="entry name" value="HATPase_C_sf"/>
</dbReference>
<evidence type="ECO:0000313" key="9">
    <source>
        <dbReference type="EMBL" id="KKN08460.1"/>
    </source>
</evidence>
<dbReference type="CDD" id="cd00075">
    <property type="entry name" value="HATPase"/>
    <property type="match status" value="1"/>
</dbReference>
<dbReference type="Gene3D" id="1.10.287.130">
    <property type="match status" value="1"/>
</dbReference>
<feature type="transmembrane region" description="Helical" evidence="7">
    <location>
        <begin position="170"/>
        <end position="189"/>
    </location>
</feature>
<feature type="transmembrane region" description="Helical" evidence="7">
    <location>
        <begin position="214"/>
        <end position="235"/>
    </location>
</feature>
<dbReference type="InterPro" id="IPR036097">
    <property type="entry name" value="HisK_dim/P_sf"/>
</dbReference>
<feature type="coiled-coil region" evidence="6">
    <location>
        <begin position="236"/>
        <end position="270"/>
    </location>
</feature>
<keyword evidence="6" id="KW-0175">Coiled coil</keyword>
<dbReference type="SMART" id="SM00388">
    <property type="entry name" value="HisKA"/>
    <property type="match status" value="1"/>
</dbReference>
<evidence type="ECO:0000256" key="1">
    <source>
        <dbReference type="ARBA" id="ARBA00000085"/>
    </source>
</evidence>
<gene>
    <name evidence="9" type="ORF">LCGC14_1056460</name>
</gene>
<keyword evidence="3" id="KW-0597">Phosphoprotein</keyword>
<dbReference type="InterPro" id="IPR003594">
    <property type="entry name" value="HATPase_dom"/>
</dbReference>
<dbReference type="PANTHER" id="PTHR43047:SF72">
    <property type="entry name" value="OSMOSENSING HISTIDINE PROTEIN KINASE SLN1"/>
    <property type="match status" value="1"/>
</dbReference>
<dbReference type="EC" id="2.7.13.3" evidence="2"/>
<evidence type="ECO:0000259" key="8">
    <source>
        <dbReference type="PROSITE" id="PS50109"/>
    </source>
</evidence>
<dbReference type="SUPFAM" id="SSF55874">
    <property type="entry name" value="ATPase domain of HSP90 chaperone/DNA topoisomerase II/histidine kinase"/>
    <property type="match status" value="1"/>
</dbReference>
<dbReference type="EMBL" id="LAZR01004454">
    <property type="protein sequence ID" value="KKN08460.1"/>
    <property type="molecule type" value="Genomic_DNA"/>
</dbReference>
<dbReference type="AlphaFoldDB" id="A0A0F9MMF2"/>
<dbReference type="SMART" id="SM00387">
    <property type="entry name" value="HATPase_c"/>
    <property type="match status" value="1"/>
</dbReference>
<sequence length="492" mass="56715">MNPSFQWFQTNLDFIFFVYGLTFLILGMAVLLQAKNESDFNLARILWLFAGYCLTHSISDFIHMWLSTKGTYDLIHYFAQFLSYLSFIFLFEFGRRFLGLTIKNVDWRILPIIYFIIFSISLLLNNFEVTIDILIGYFVRVPGGVMAGVGFFLYYNSEKKHLAQLNVKKYFYIAGATLLAWSFFCGMVRTKGDFFPANILNIESFFLAVNIPVYIFRSICALIVCWALIGILKIFNWEAKERLKKAKKKLEIQNVELEKLNELKSEFLRRASHELKTPLISIKGFSDLILSSYADQLDLVIVSNLKEINNGCERLQNIINNLLKTSRLESPKLKPKIHKENLSFLINFCVHELQALAERRDQSIELDIHDNLFANFEKEEIHDVLSNLLTNAIKYTPPMGKIKVKTELKKDSVVVSVSDNGIGFTEEQKKRIFQQFGKIERYGKGLDLGIDGTGLGLYISKRIVEVHNGKIWMESEGKSKGSTFYFTLPIAK</sequence>
<comment type="caution">
    <text evidence="9">The sequence shown here is derived from an EMBL/GenBank/DDBJ whole genome shotgun (WGS) entry which is preliminary data.</text>
</comment>
<dbReference type="CDD" id="cd00082">
    <property type="entry name" value="HisKA"/>
    <property type="match status" value="1"/>
</dbReference>
<feature type="domain" description="Histidine kinase" evidence="8">
    <location>
        <begin position="270"/>
        <end position="492"/>
    </location>
</feature>
<dbReference type="Pfam" id="PF02518">
    <property type="entry name" value="HATPase_c"/>
    <property type="match status" value="1"/>
</dbReference>
<feature type="transmembrane region" description="Helical" evidence="7">
    <location>
        <begin position="105"/>
        <end position="127"/>
    </location>
</feature>
<reference evidence="9" key="1">
    <citation type="journal article" date="2015" name="Nature">
        <title>Complex archaea that bridge the gap between prokaryotes and eukaryotes.</title>
        <authorList>
            <person name="Spang A."/>
            <person name="Saw J.H."/>
            <person name="Jorgensen S.L."/>
            <person name="Zaremba-Niedzwiedzka K."/>
            <person name="Martijn J."/>
            <person name="Lind A.E."/>
            <person name="van Eijk R."/>
            <person name="Schleper C."/>
            <person name="Guy L."/>
            <person name="Ettema T.J."/>
        </authorList>
    </citation>
    <scope>NUCLEOTIDE SEQUENCE</scope>
</reference>
<dbReference type="SUPFAM" id="SSF47384">
    <property type="entry name" value="Homodimeric domain of signal transducing histidine kinase"/>
    <property type="match status" value="1"/>
</dbReference>
<dbReference type="GO" id="GO:0005886">
    <property type="term" value="C:plasma membrane"/>
    <property type="evidence" value="ECO:0007669"/>
    <property type="project" value="TreeGrafter"/>
</dbReference>
<dbReference type="Gene3D" id="3.30.565.10">
    <property type="entry name" value="Histidine kinase-like ATPase, C-terminal domain"/>
    <property type="match status" value="1"/>
</dbReference>
<dbReference type="GO" id="GO:0009927">
    <property type="term" value="F:histidine phosphotransfer kinase activity"/>
    <property type="evidence" value="ECO:0007669"/>
    <property type="project" value="TreeGrafter"/>
</dbReference>
<dbReference type="PROSITE" id="PS50109">
    <property type="entry name" value="HIS_KIN"/>
    <property type="match status" value="1"/>
</dbReference>
<evidence type="ECO:0000256" key="5">
    <source>
        <dbReference type="ARBA" id="ARBA00022777"/>
    </source>
</evidence>
<keyword evidence="4" id="KW-0808">Transferase</keyword>
<feature type="transmembrane region" description="Helical" evidence="7">
    <location>
        <begin position="46"/>
        <end position="68"/>
    </location>
</feature>
<evidence type="ECO:0000256" key="2">
    <source>
        <dbReference type="ARBA" id="ARBA00012438"/>
    </source>
</evidence>
<dbReference type="PANTHER" id="PTHR43047">
    <property type="entry name" value="TWO-COMPONENT HISTIDINE PROTEIN KINASE"/>
    <property type="match status" value="1"/>
</dbReference>
<dbReference type="GO" id="GO:0000155">
    <property type="term" value="F:phosphorelay sensor kinase activity"/>
    <property type="evidence" value="ECO:0007669"/>
    <property type="project" value="InterPro"/>
</dbReference>
<dbReference type="PRINTS" id="PR00344">
    <property type="entry name" value="BCTRLSENSOR"/>
</dbReference>
<dbReference type="InterPro" id="IPR003661">
    <property type="entry name" value="HisK_dim/P_dom"/>
</dbReference>
<evidence type="ECO:0000256" key="4">
    <source>
        <dbReference type="ARBA" id="ARBA00022679"/>
    </source>
</evidence>
<organism evidence="9">
    <name type="scientific">marine sediment metagenome</name>
    <dbReference type="NCBI Taxonomy" id="412755"/>
    <lineage>
        <taxon>unclassified sequences</taxon>
        <taxon>metagenomes</taxon>
        <taxon>ecological metagenomes</taxon>
    </lineage>
</organism>
<feature type="transmembrane region" description="Helical" evidence="7">
    <location>
        <begin position="133"/>
        <end position="155"/>
    </location>
</feature>
<keyword evidence="5" id="KW-0418">Kinase</keyword>
<dbReference type="InterPro" id="IPR004358">
    <property type="entry name" value="Sig_transdc_His_kin-like_C"/>
</dbReference>
<evidence type="ECO:0000256" key="6">
    <source>
        <dbReference type="SAM" id="Coils"/>
    </source>
</evidence>
<protein>
    <recommendedName>
        <fullName evidence="2">histidine kinase</fullName>
        <ecNumber evidence="2">2.7.13.3</ecNumber>
    </recommendedName>
</protein>
<keyword evidence="7" id="KW-1133">Transmembrane helix</keyword>
<comment type="catalytic activity">
    <reaction evidence="1">
        <text>ATP + protein L-histidine = ADP + protein N-phospho-L-histidine.</text>
        <dbReference type="EC" id="2.7.13.3"/>
    </reaction>
</comment>
<dbReference type="Pfam" id="PF00512">
    <property type="entry name" value="HisKA"/>
    <property type="match status" value="1"/>
</dbReference>